<dbReference type="EMBL" id="CP144700">
    <property type="protein sequence ID" value="WVZ23707.1"/>
    <property type="molecule type" value="Genomic_DNA"/>
</dbReference>
<dbReference type="AlphaFoldDB" id="A0AAQ3PB08"/>
<evidence type="ECO:0008006" key="4">
    <source>
        <dbReference type="Google" id="ProtNLM"/>
    </source>
</evidence>
<keyword evidence="1" id="KW-0472">Membrane</keyword>
<reference evidence="2 3" key="1">
    <citation type="journal article" date="2023" name="Life. Sci Alliance">
        <title>Evolutionary insights into 3D genome organization and epigenetic landscape of Vigna mungo.</title>
        <authorList>
            <person name="Junaid A."/>
            <person name="Singh B."/>
            <person name="Bhatia S."/>
        </authorList>
    </citation>
    <scope>NUCLEOTIDE SEQUENCE [LARGE SCALE GENOMIC DNA]</scope>
    <source>
        <strain evidence="2">Urdbean</strain>
    </source>
</reference>
<gene>
    <name evidence="2" type="ORF">V8G54_002251</name>
</gene>
<accession>A0AAQ3PB08</accession>
<protein>
    <recommendedName>
        <fullName evidence="4">Transmembrane protein</fullName>
    </recommendedName>
</protein>
<evidence type="ECO:0000313" key="2">
    <source>
        <dbReference type="EMBL" id="WVZ23707.1"/>
    </source>
</evidence>
<feature type="transmembrane region" description="Helical" evidence="1">
    <location>
        <begin position="54"/>
        <end position="76"/>
    </location>
</feature>
<evidence type="ECO:0000313" key="3">
    <source>
        <dbReference type="Proteomes" id="UP001374535"/>
    </source>
</evidence>
<name>A0AAQ3PB08_VIGMU</name>
<sequence length="103" mass="11710">MEKKSRKGNLKGLITEMSKLRNSFVIICSSGSGSGCRTRKSGCFSSSSTTTCLWFLMTLRSITLLLIILQILVLYVRTVLYRKPFKPFFPCFTLFFSLLLHLS</sequence>
<dbReference type="Proteomes" id="UP001374535">
    <property type="component" value="Chromosome 1"/>
</dbReference>
<keyword evidence="1" id="KW-1133">Transmembrane helix</keyword>
<evidence type="ECO:0000256" key="1">
    <source>
        <dbReference type="SAM" id="Phobius"/>
    </source>
</evidence>
<keyword evidence="1" id="KW-0812">Transmembrane</keyword>
<feature type="non-terminal residue" evidence="2">
    <location>
        <position position="103"/>
    </location>
</feature>
<proteinExistence type="predicted"/>
<keyword evidence="3" id="KW-1185">Reference proteome</keyword>
<organism evidence="2 3">
    <name type="scientific">Vigna mungo</name>
    <name type="common">Black gram</name>
    <name type="synonym">Phaseolus mungo</name>
    <dbReference type="NCBI Taxonomy" id="3915"/>
    <lineage>
        <taxon>Eukaryota</taxon>
        <taxon>Viridiplantae</taxon>
        <taxon>Streptophyta</taxon>
        <taxon>Embryophyta</taxon>
        <taxon>Tracheophyta</taxon>
        <taxon>Spermatophyta</taxon>
        <taxon>Magnoliopsida</taxon>
        <taxon>eudicotyledons</taxon>
        <taxon>Gunneridae</taxon>
        <taxon>Pentapetalae</taxon>
        <taxon>rosids</taxon>
        <taxon>fabids</taxon>
        <taxon>Fabales</taxon>
        <taxon>Fabaceae</taxon>
        <taxon>Papilionoideae</taxon>
        <taxon>50 kb inversion clade</taxon>
        <taxon>NPAAA clade</taxon>
        <taxon>indigoferoid/millettioid clade</taxon>
        <taxon>Phaseoleae</taxon>
        <taxon>Vigna</taxon>
    </lineage>
</organism>